<feature type="region of interest" description="Disordered" evidence="10">
    <location>
        <begin position="336"/>
        <end position="355"/>
    </location>
</feature>
<dbReference type="SUPFAM" id="SSF51445">
    <property type="entry name" value="(Trans)glycosidases"/>
    <property type="match status" value="1"/>
</dbReference>
<evidence type="ECO:0000313" key="12">
    <source>
        <dbReference type="Proteomes" id="UP000799302"/>
    </source>
</evidence>
<dbReference type="GO" id="GO:0042124">
    <property type="term" value="F:1,3-beta-glucanosyltransferase activity"/>
    <property type="evidence" value="ECO:0007669"/>
    <property type="project" value="TreeGrafter"/>
</dbReference>
<dbReference type="Pfam" id="PF03198">
    <property type="entry name" value="Glyco_hydro_72"/>
    <property type="match status" value="1"/>
</dbReference>
<dbReference type="OrthoDB" id="421038at2759"/>
<dbReference type="EC" id="2.4.1.-" evidence="9"/>
<evidence type="ECO:0000256" key="4">
    <source>
        <dbReference type="ARBA" id="ARBA00022679"/>
    </source>
</evidence>
<comment type="similarity">
    <text evidence="2 9">Belongs to the glycosyl hydrolase 72 family.</text>
</comment>
<dbReference type="InterPro" id="IPR004886">
    <property type="entry name" value="Glucanosyltransferase"/>
</dbReference>
<keyword evidence="5 9" id="KW-0732">Signal</keyword>
<dbReference type="GO" id="GO:0071970">
    <property type="term" value="P:fungal-type cell wall (1-&gt;3)-beta-D-glucan biosynthetic process"/>
    <property type="evidence" value="ECO:0007669"/>
    <property type="project" value="TreeGrafter"/>
</dbReference>
<feature type="signal peptide" evidence="9">
    <location>
        <begin position="1"/>
        <end position="19"/>
    </location>
</feature>
<evidence type="ECO:0000256" key="1">
    <source>
        <dbReference type="ARBA" id="ARBA00004609"/>
    </source>
</evidence>
<feature type="chain" id="PRO_5025712613" description="1,3-beta-glucanosyltransferase" evidence="9">
    <location>
        <begin position="20"/>
        <end position="451"/>
    </location>
</feature>
<evidence type="ECO:0000313" key="11">
    <source>
        <dbReference type="EMBL" id="KAF2669584.1"/>
    </source>
</evidence>
<dbReference type="AlphaFoldDB" id="A0A6A6UFD4"/>
<proteinExistence type="inferred from homology"/>
<evidence type="ECO:0000256" key="3">
    <source>
        <dbReference type="ARBA" id="ARBA00022622"/>
    </source>
</evidence>
<evidence type="ECO:0000256" key="6">
    <source>
        <dbReference type="ARBA" id="ARBA00023136"/>
    </source>
</evidence>
<accession>A0A6A6UFD4</accession>
<organism evidence="11 12">
    <name type="scientific">Microthyrium microscopicum</name>
    <dbReference type="NCBI Taxonomy" id="703497"/>
    <lineage>
        <taxon>Eukaryota</taxon>
        <taxon>Fungi</taxon>
        <taxon>Dikarya</taxon>
        <taxon>Ascomycota</taxon>
        <taxon>Pezizomycotina</taxon>
        <taxon>Dothideomycetes</taxon>
        <taxon>Dothideomycetes incertae sedis</taxon>
        <taxon>Microthyriales</taxon>
        <taxon>Microthyriaceae</taxon>
        <taxon>Microthyrium</taxon>
    </lineage>
</organism>
<gene>
    <name evidence="11" type="ORF">BT63DRAFT_433032</name>
</gene>
<evidence type="ECO:0000256" key="10">
    <source>
        <dbReference type="SAM" id="MobiDB-lite"/>
    </source>
</evidence>
<evidence type="ECO:0000256" key="2">
    <source>
        <dbReference type="ARBA" id="ARBA00007528"/>
    </source>
</evidence>
<keyword evidence="8 9" id="KW-0449">Lipoprotein</keyword>
<feature type="compositionally biased region" description="Polar residues" evidence="10">
    <location>
        <begin position="344"/>
        <end position="355"/>
    </location>
</feature>
<dbReference type="GO" id="GO:0031505">
    <property type="term" value="P:fungal-type cell wall organization"/>
    <property type="evidence" value="ECO:0007669"/>
    <property type="project" value="TreeGrafter"/>
</dbReference>
<evidence type="ECO:0000256" key="7">
    <source>
        <dbReference type="ARBA" id="ARBA00023180"/>
    </source>
</evidence>
<keyword evidence="4 9" id="KW-0808">Transferase</keyword>
<keyword evidence="7" id="KW-0325">Glycoprotein</keyword>
<keyword evidence="6 9" id="KW-0472">Membrane</keyword>
<dbReference type="EMBL" id="MU004235">
    <property type="protein sequence ID" value="KAF2669584.1"/>
    <property type="molecule type" value="Genomic_DNA"/>
</dbReference>
<dbReference type="InterPro" id="IPR017853">
    <property type="entry name" value="GH"/>
</dbReference>
<sequence>MKYQAIGAIFLLVSRGTYAFQKRDVVSNPKTPPVSVKGNAFFANNKRFYIRGVDYQPGGSSKVIDPLANPTICKRDIEKFKALGLNTIRIYSVDNSANHDECMKSLADAGIYLALDTNSPAYSINRKDEVSAHASYNEVYLQNVFATIDAFQKYDNTLLFYSANEVINEQPVTTYGAPYVKAVIRDMKNYIKARNYRKIPVGYSATDVTENRYETATYLNCGGSQARTDFFAFNDYSWCNSDFKTSGWDQKVEQYKDYSVPFFMSEYGCDKIRPRAFTEVEALYSRLMTPVYSGGLVYEYTQEPNGFGLVEIEGDQVRELKEFQIVQAAFKKTPLPADDGGYNPNGSPSKCPTKSANWLVRNSSTPLMPAGAQKYMQNGAGPGVGLRTGDKGSQWAGTPSTGWTEDKDADVDVVKNNTTAKSIGNVNFPRFGFLAVTICPNTRVLTSFLST</sequence>
<dbReference type="PANTHER" id="PTHR31468:SF5">
    <property type="entry name" value="1,3-BETA-GLUCANOSYLTRANSFERASE GAS5"/>
    <property type="match status" value="1"/>
</dbReference>
<comment type="subcellular location">
    <subcellularLocation>
        <location evidence="1 9">Cell membrane</location>
        <topology evidence="1 9">Lipid-anchor</topology>
        <topology evidence="1 9">GPI-anchor</topology>
    </subcellularLocation>
</comment>
<name>A0A6A6UFD4_9PEZI</name>
<reference evidence="11" key="1">
    <citation type="journal article" date="2020" name="Stud. Mycol.">
        <title>101 Dothideomycetes genomes: a test case for predicting lifestyles and emergence of pathogens.</title>
        <authorList>
            <person name="Haridas S."/>
            <person name="Albert R."/>
            <person name="Binder M."/>
            <person name="Bloem J."/>
            <person name="Labutti K."/>
            <person name="Salamov A."/>
            <person name="Andreopoulos B."/>
            <person name="Baker S."/>
            <person name="Barry K."/>
            <person name="Bills G."/>
            <person name="Bluhm B."/>
            <person name="Cannon C."/>
            <person name="Castanera R."/>
            <person name="Culley D."/>
            <person name="Daum C."/>
            <person name="Ezra D."/>
            <person name="Gonzalez J."/>
            <person name="Henrissat B."/>
            <person name="Kuo A."/>
            <person name="Liang C."/>
            <person name="Lipzen A."/>
            <person name="Lutzoni F."/>
            <person name="Magnuson J."/>
            <person name="Mondo S."/>
            <person name="Nolan M."/>
            <person name="Ohm R."/>
            <person name="Pangilinan J."/>
            <person name="Park H.-J."/>
            <person name="Ramirez L."/>
            <person name="Alfaro M."/>
            <person name="Sun H."/>
            <person name="Tritt A."/>
            <person name="Yoshinaga Y."/>
            <person name="Zwiers L.-H."/>
            <person name="Turgeon B."/>
            <person name="Goodwin S."/>
            <person name="Spatafora J."/>
            <person name="Crous P."/>
            <person name="Grigoriev I."/>
        </authorList>
    </citation>
    <scope>NUCLEOTIDE SEQUENCE</scope>
    <source>
        <strain evidence="11">CBS 115976</strain>
    </source>
</reference>
<evidence type="ECO:0000256" key="9">
    <source>
        <dbReference type="RuleBase" id="RU361209"/>
    </source>
</evidence>
<evidence type="ECO:0000256" key="8">
    <source>
        <dbReference type="ARBA" id="ARBA00023288"/>
    </source>
</evidence>
<dbReference type="Gene3D" id="3.20.20.80">
    <property type="entry name" value="Glycosidases"/>
    <property type="match status" value="1"/>
</dbReference>
<protein>
    <recommendedName>
        <fullName evidence="9">1,3-beta-glucanosyltransferase</fullName>
        <ecNumber evidence="9">2.4.1.-</ecNumber>
    </recommendedName>
</protein>
<dbReference type="FunFam" id="3.20.20.80:FF:000032">
    <property type="entry name" value="1,3-beta-glucanosyltransferase"/>
    <property type="match status" value="1"/>
</dbReference>
<dbReference type="PANTHER" id="PTHR31468">
    <property type="entry name" value="1,3-BETA-GLUCANOSYLTRANSFERASE GAS1"/>
    <property type="match status" value="1"/>
</dbReference>
<keyword evidence="3 9" id="KW-0336">GPI-anchor</keyword>
<dbReference type="Proteomes" id="UP000799302">
    <property type="component" value="Unassembled WGS sequence"/>
</dbReference>
<dbReference type="GO" id="GO:0098552">
    <property type="term" value="C:side of membrane"/>
    <property type="evidence" value="ECO:0007669"/>
    <property type="project" value="UniProtKB-KW"/>
</dbReference>
<dbReference type="GO" id="GO:0005886">
    <property type="term" value="C:plasma membrane"/>
    <property type="evidence" value="ECO:0007669"/>
    <property type="project" value="UniProtKB-SubCell"/>
</dbReference>
<evidence type="ECO:0000256" key="5">
    <source>
        <dbReference type="ARBA" id="ARBA00022729"/>
    </source>
</evidence>
<comment type="function">
    <text evidence="9">Splits internally a 1,3-beta-glucan molecule and transfers the newly generated reducing end (the donor) to the non-reducing end of another 1,3-beta-glucan molecule (the acceptor) forming a 1,3-beta linkage, resulting in the elongation of 1,3-beta-glucan chains in the cell wall.</text>
</comment>
<keyword evidence="12" id="KW-1185">Reference proteome</keyword>